<dbReference type="InterPro" id="IPR000182">
    <property type="entry name" value="GNAT_dom"/>
</dbReference>
<dbReference type="PANTHER" id="PTHR43441:SF12">
    <property type="entry name" value="RIBOSOMAL N-ACETYLTRANSFERASE YDAF-RELATED"/>
    <property type="match status" value="1"/>
</dbReference>
<dbReference type="Proteomes" id="UP000031982">
    <property type="component" value="Unassembled WGS sequence"/>
</dbReference>
<feature type="domain" description="N-acetyltransferase" evidence="1">
    <location>
        <begin position="21"/>
        <end position="176"/>
    </location>
</feature>
<sequence length="185" mass="21252">MFVHKVDENLSLKLIELNDAERIFELTDQSRSYLREWLPWVDGTTKVEDSQEFIKICLKGYAENKSMNTVILFDGEIVGVAGFNSINWSNKTVQIGYWLAEGYQGKGIMTKTAKALTDYAFSRLHLNKVEIRAAVGNQKSRSVPARLGFVEEGIIRQAEWLYDHYTDHVVYGILANEWKEKQGKQ</sequence>
<organism evidence="2 3">
    <name type="scientific">Bacillus badius</name>
    <dbReference type="NCBI Taxonomy" id="1455"/>
    <lineage>
        <taxon>Bacteria</taxon>
        <taxon>Bacillati</taxon>
        <taxon>Bacillota</taxon>
        <taxon>Bacilli</taxon>
        <taxon>Bacillales</taxon>
        <taxon>Bacillaceae</taxon>
        <taxon>Pseudobacillus</taxon>
    </lineage>
</organism>
<dbReference type="PANTHER" id="PTHR43441">
    <property type="entry name" value="RIBOSOMAL-PROTEIN-SERINE ACETYLTRANSFERASE"/>
    <property type="match status" value="1"/>
</dbReference>
<dbReference type="Gene3D" id="3.40.630.30">
    <property type="match status" value="1"/>
</dbReference>
<evidence type="ECO:0000313" key="3">
    <source>
        <dbReference type="Proteomes" id="UP000031982"/>
    </source>
</evidence>
<dbReference type="CDD" id="cd04301">
    <property type="entry name" value="NAT_SF"/>
    <property type="match status" value="1"/>
</dbReference>
<gene>
    <name evidence="2" type="ORF">SD77_3716</name>
</gene>
<dbReference type="InterPro" id="IPR016181">
    <property type="entry name" value="Acyl_CoA_acyltransferase"/>
</dbReference>
<dbReference type="SUPFAM" id="SSF55729">
    <property type="entry name" value="Acyl-CoA N-acyltransferases (Nat)"/>
    <property type="match status" value="1"/>
</dbReference>
<dbReference type="InterPro" id="IPR051908">
    <property type="entry name" value="Ribosomal_N-acetyltransferase"/>
</dbReference>
<protein>
    <submittedName>
        <fullName evidence="2">Ribosomal-protein-L7p-serine acetyltransferase</fullName>
    </submittedName>
</protein>
<dbReference type="PROSITE" id="PS51186">
    <property type="entry name" value="GNAT"/>
    <property type="match status" value="1"/>
</dbReference>
<dbReference type="Pfam" id="PF13302">
    <property type="entry name" value="Acetyltransf_3"/>
    <property type="match status" value="1"/>
</dbReference>
<reference evidence="2 3" key="1">
    <citation type="submission" date="2015-01" db="EMBL/GenBank/DDBJ databases">
        <title>Genome Assembly of Bacillus badius MTCC 1458.</title>
        <authorList>
            <person name="Verma A."/>
            <person name="Khatri I."/>
            <person name="Mual P."/>
            <person name="Subramanian S."/>
            <person name="Krishnamurthi S."/>
        </authorList>
    </citation>
    <scope>NUCLEOTIDE SEQUENCE [LARGE SCALE GENOMIC DNA]</scope>
    <source>
        <strain evidence="2 3">MTCC 1458</strain>
    </source>
</reference>
<proteinExistence type="predicted"/>
<name>A0ABR5AWE4_BACBA</name>
<evidence type="ECO:0000313" key="2">
    <source>
        <dbReference type="EMBL" id="KIL78915.1"/>
    </source>
</evidence>
<evidence type="ECO:0000259" key="1">
    <source>
        <dbReference type="PROSITE" id="PS51186"/>
    </source>
</evidence>
<comment type="caution">
    <text evidence="2">The sequence shown here is derived from an EMBL/GenBank/DDBJ whole genome shotgun (WGS) entry which is preliminary data.</text>
</comment>
<accession>A0ABR5AWE4</accession>
<keyword evidence="3" id="KW-1185">Reference proteome</keyword>
<dbReference type="RefSeq" id="WP_041113589.1">
    <property type="nucleotide sequence ID" value="NZ_JARTHD010000008.1"/>
</dbReference>
<dbReference type="EMBL" id="JXLP01000005">
    <property type="protein sequence ID" value="KIL78915.1"/>
    <property type="molecule type" value="Genomic_DNA"/>
</dbReference>